<name>A0A8J3WZ01_9ACTN</name>
<dbReference type="RefSeq" id="WP_168114801.1">
    <property type="nucleotide sequence ID" value="NZ_BOON01000011.1"/>
</dbReference>
<protein>
    <recommendedName>
        <fullName evidence="4">DUF2630 family protein</fullName>
    </recommendedName>
</protein>
<gene>
    <name evidence="2" type="ORF">Pme01_13240</name>
</gene>
<evidence type="ECO:0008006" key="4">
    <source>
        <dbReference type="Google" id="ProtNLM"/>
    </source>
</evidence>
<reference evidence="2" key="1">
    <citation type="submission" date="2021-01" db="EMBL/GenBank/DDBJ databases">
        <title>Whole genome shotgun sequence of Planosporangium mesophilum NBRC 109066.</title>
        <authorList>
            <person name="Komaki H."/>
            <person name="Tamura T."/>
        </authorList>
    </citation>
    <scope>NUCLEOTIDE SEQUENCE</scope>
    <source>
        <strain evidence="2">NBRC 109066</strain>
    </source>
</reference>
<dbReference type="Proteomes" id="UP000599074">
    <property type="component" value="Unassembled WGS sequence"/>
</dbReference>
<dbReference type="EMBL" id="BOON01000011">
    <property type="protein sequence ID" value="GII21727.1"/>
    <property type="molecule type" value="Genomic_DNA"/>
</dbReference>
<comment type="caution">
    <text evidence="2">The sequence shown here is derived from an EMBL/GenBank/DDBJ whole genome shotgun (WGS) entry which is preliminary data.</text>
</comment>
<organism evidence="2 3">
    <name type="scientific">Planosporangium mesophilum</name>
    <dbReference type="NCBI Taxonomy" id="689768"/>
    <lineage>
        <taxon>Bacteria</taxon>
        <taxon>Bacillati</taxon>
        <taxon>Actinomycetota</taxon>
        <taxon>Actinomycetes</taxon>
        <taxon>Micromonosporales</taxon>
        <taxon>Micromonosporaceae</taxon>
        <taxon>Planosporangium</taxon>
    </lineage>
</organism>
<dbReference type="AlphaFoldDB" id="A0A8J3WZ01"/>
<accession>A0A8J3WZ01</accession>
<dbReference type="Pfam" id="PF10944">
    <property type="entry name" value="DUF2630"/>
    <property type="match status" value="1"/>
</dbReference>
<feature type="region of interest" description="Disordered" evidence="1">
    <location>
        <begin position="59"/>
        <end position="81"/>
    </location>
</feature>
<proteinExistence type="predicted"/>
<evidence type="ECO:0000256" key="1">
    <source>
        <dbReference type="SAM" id="MobiDB-lite"/>
    </source>
</evidence>
<dbReference type="InterPro" id="IPR020311">
    <property type="entry name" value="Uncharacterised_Rv0898c"/>
</dbReference>
<sequence>MDENPILGHINQLVDEEHKLRSQVMAGELSSAEEQARLRQIERSLDQCWDLLRRRRNAAERGRDPDFEAPRPADEVEDYLQ</sequence>
<evidence type="ECO:0000313" key="2">
    <source>
        <dbReference type="EMBL" id="GII21727.1"/>
    </source>
</evidence>
<feature type="compositionally biased region" description="Basic and acidic residues" evidence="1">
    <location>
        <begin position="59"/>
        <end position="74"/>
    </location>
</feature>
<keyword evidence="3" id="KW-1185">Reference proteome</keyword>
<evidence type="ECO:0000313" key="3">
    <source>
        <dbReference type="Proteomes" id="UP000599074"/>
    </source>
</evidence>